<dbReference type="EMBL" id="LFXA01000002">
    <property type="protein sequence ID" value="KNB54287.1"/>
    <property type="molecule type" value="Genomic_DNA"/>
</dbReference>
<dbReference type="Pfam" id="PF13473">
    <property type="entry name" value="Cupredoxin_1"/>
    <property type="match status" value="1"/>
</dbReference>
<dbReference type="PRINTS" id="PR00155">
    <property type="entry name" value="AMICYANIN"/>
</dbReference>
<keyword evidence="3" id="KW-0574">Periplasm</keyword>
<dbReference type="GO" id="GO:0005507">
    <property type="term" value="F:copper ion binding"/>
    <property type="evidence" value="ECO:0007669"/>
    <property type="project" value="InterPro"/>
</dbReference>
<evidence type="ECO:0000313" key="7">
    <source>
        <dbReference type="EMBL" id="KNB54287.1"/>
    </source>
</evidence>
<dbReference type="AlphaFoldDB" id="A0A0K9XNL3"/>
<keyword evidence="5" id="KW-0479">Metal-binding</keyword>
<evidence type="ECO:0000256" key="4">
    <source>
        <dbReference type="ARBA" id="ARBA00022982"/>
    </source>
</evidence>
<evidence type="ECO:0000259" key="6">
    <source>
        <dbReference type="Pfam" id="PF13473"/>
    </source>
</evidence>
<keyword evidence="5" id="KW-0186">Copper</keyword>
<comment type="cofactor">
    <cofactor evidence="5">
        <name>Cu cation</name>
        <dbReference type="ChEBI" id="CHEBI:23378"/>
    </cofactor>
    <text evidence="5">Binds 1 copper ion per subunit.</text>
</comment>
<feature type="domain" description="EfeO-type cupredoxin-like" evidence="6">
    <location>
        <begin position="4"/>
        <end position="94"/>
    </location>
</feature>
<accession>A0A0K9XNL3</accession>
<dbReference type="InterPro" id="IPR028096">
    <property type="entry name" value="EfeO_Cupredoxin"/>
</dbReference>
<reference evidence="8" key="1">
    <citation type="submission" date="2015-07" db="EMBL/GenBank/DDBJ databases">
        <title>Draft genome sequence of Streptomyces sp. CMAA 1322, a bacterium isolated from Caatinga biome, from dry forest semiarid of Brazil.</title>
        <authorList>
            <person name="Santos S.N."/>
            <person name="Gacesa R."/>
            <person name="Taketani R.G."/>
            <person name="Long P.F."/>
            <person name="Melo I.S."/>
        </authorList>
    </citation>
    <scope>NUCLEOTIDE SEQUENCE [LARGE SCALE GENOMIC DNA]</scope>
    <source>
        <strain evidence="8">CMAA 1322</strain>
    </source>
</reference>
<dbReference type="InterPro" id="IPR052721">
    <property type="entry name" value="ET_Amicyanin"/>
</dbReference>
<keyword evidence="4" id="KW-0249">Electron transport</keyword>
<comment type="subcellular location">
    <subcellularLocation>
        <location evidence="1">Periplasm</location>
    </subcellularLocation>
</comment>
<evidence type="ECO:0000256" key="1">
    <source>
        <dbReference type="ARBA" id="ARBA00004418"/>
    </source>
</evidence>
<dbReference type="SUPFAM" id="SSF49503">
    <property type="entry name" value="Cupredoxins"/>
    <property type="match status" value="1"/>
</dbReference>
<protein>
    <recommendedName>
        <fullName evidence="6">EfeO-type cupredoxin-like domain-containing protein</fullName>
    </recommendedName>
</protein>
<dbReference type="InterPro" id="IPR008972">
    <property type="entry name" value="Cupredoxin"/>
</dbReference>
<gene>
    <name evidence="7" type="ORF">AC230_05715</name>
</gene>
<feature type="binding site" evidence="5">
    <location>
        <position position="82"/>
    </location>
    <ligand>
        <name>Cu cation</name>
        <dbReference type="ChEBI" id="CHEBI:23378"/>
    </ligand>
</feature>
<dbReference type="GO" id="GO:0009055">
    <property type="term" value="F:electron transfer activity"/>
    <property type="evidence" value="ECO:0007669"/>
    <property type="project" value="InterPro"/>
</dbReference>
<dbReference type="InterPro" id="IPR002386">
    <property type="entry name" value="Amicyanin/Pseudoazurin"/>
</dbReference>
<dbReference type="CDD" id="cd13921">
    <property type="entry name" value="Amicyanin"/>
    <property type="match status" value="1"/>
</dbReference>
<dbReference type="Proteomes" id="UP000037288">
    <property type="component" value="Unassembled WGS sequence"/>
</dbReference>
<dbReference type="InterPro" id="IPR035668">
    <property type="entry name" value="Amicyanin"/>
</dbReference>
<feature type="binding site" evidence="5">
    <location>
        <position position="85"/>
    </location>
    <ligand>
        <name>Cu cation</name>
        <dbReference type="ChEBI" id="CHEBI:23378"/>
    </ligand>
</feature>
<dbReference type="Gene3D" id="2.60.40.420">
    <property type="entry name" value="Cupredoxins - blue copper proteins"/>
    <property type="match status" value="1"/>
</dbReference>
<comment type="caution">
    <text evidence="7">The sequence shown here is derived from an EMBL/GenBank/DDBJ whole genome shotgun (WGS) entry which is preliminary data.</text>
</comment>
<evidence type="ECO:0000313" key="8">
    <source>
        <dbReference type="Proteomes" id="UP000037288"/>
    </source>
</evidence>
<proteinExistence type="predicted"/>
<sequence length="95" mass="9819">MAAAPAAHAARAAATKVTIAGFAYSPGTLTVGRGTTVTWTNTDAAPHTVTSEGGGPLRSATLRAGDSYTFTFNSPGTYSYFCTFHPHMHGTVVVR</sequence>
<dbReference type="PANTHER" id="PTHR36507">
    <property type="entry name" value="BLL1555 PROTEIN"/>
    <property type="match status" value="1"/>
</dbReference>
<keyword evidence="2" id="KW-0813">Transport</keyword>
<feature type="binding site" evidence="5">
    <location>
        <position position="47"/>
    </location>
    <ligand>
        <name>Cu cation</name>
        <dbReference type="ChEBI" id="CHEBI:23378"/>
    </ligand>
</feature>
<dbReference type="PANTHER" id="PTHR36507:SF1">
    <property type="entry name" value="BLL1555 PROTEIN"/>
    <property type="match status" value="1"/>
</dbReference>
<keyword evidence="8" id="KW-1185">Reference proteome</keyword>
<dbReference type="GO" id="GO:0042597">
    <property type="term" value="C:periplasmic space"/>
    <property type="evidence" value="ECO:0007669"/>
    <property type="project" value="UniProtKB-SubCell"/>
</dbReference>
<evidence type="ECO:0000256" key="3">
    <source>
        <dbReference type="ARBA" id="ARBA00022764"/>
    </source>
</evidence>
<evidence type="ECO:0000256" key="5">
    <source>
        <dbReference type="PIRSR" id="PIRSR602386-1"/>
    </source>
</evidence>
<dbReference type="STRING" id="1678637.AC230_05715"/>
<dbReference type="PATRIC" id="fig|1678637.3.peg.1239"/>
<name>A0A0K9XNL3_9ACTN</name>
<organism evidence="7 8">
    <name type="scientific">Streptomyces caatingaensis</name>
    <dbReference type="NCBI Taxonomy" id="1678637"/>
    <lineage>
        <taxon>Bacteria</taxon>
        <taxon>Bacillati</taxon>
        <taxon>Actinomycetota</taxon>
        <taxon>Actinomycetes</taxon>
        <taxon>Kitasatosporales</taxon>
        <taxon>Streptomycetaceae</taxon>
        <taxon>Streptomyces</taxon>
    </lineage>
</organism>
<evidence type="ECO:0000256" key="2">
    <source>
        <dbReference type="ARBA" id="ARBA00022448"/>
    </source>
</evidence>